<dbReference type="Proteomes" id="UP000447876">
    <property type="component" value="Unassembled WGS sequence"/>
</dbReference>
<protein>
    <submittedName>
        <fullName evidence="4">DUF4097 family beta strand repeat protein</fullName>
    </submittedName>
</protein>
<feature type="domain" description="DUF4097" evidence="3">
    <location>
        <begin position="113"/>
        <end position="219"/>
    </location>
</feature>
<accession>A0A7X2YXC5</accession>
<evidence type="ECO:0000313" key="4">
    <source>
        <dbReference type="EMBL" id="MUG43596.1"/>
    </source>
</evidence>
<dbReference type="PROSITE" id="PS51257">
    <property type="entry name" value="PROKAR_LIPOPROTEIN"/>
    <property type="match status" value="1"/>
</dbReference>
<organism evidence="4 5">
    <name type="scientific">Paenibacillus woosongensis</name>
    <dbReference type="NCBI Taxonomy" id="307580"/>
    <lineage>
        <taxon>Bacteria</taxon>
        <taxon>Bacillati</taxon>
        <taxon>Bacillota</taxon>
        <taxon>Bacilli</taxon>
        <taxon>Bacillales</taxon>
        <taxon>Paenibacillaceae</taxon>
        <taxon>Paenibacillus</taxon>
    </lineage>
</organism>
<feature type="compositionally biased region" description="Polar residues" evidence="1">
    <location>
        <begin position="197"/>
        <end position="206"/>
    </location>
</feature>
<feature type="signal peptide" evidence="2">
    <location>
        <begin position="1"/>
        <end position="20"/>
    </location>
</feature>
<evidence type="ECO:0000259" key="3">
    <source>
        <dbReference type="Pfam" id="PF13349"/>
    </source>
</evidence>
<keyword evidence="2" id="KW-0732">Signal</keyword>
<dbReference type="AlphaFoldDB" id="A0A7X2YXC5"/>
<sequence>MRNFCICMLLFCMFFLVACGNEGTMNLQSKKLEGVDRLYIDHGSTPVHIESAEVEALEASLSMGRGNSGVVMAQKDNELKIQLKSDIRQIINIGRKPWLTIRVPMNFEGEVLLTGSSGNVKINDLQASKLNIDSKSGNVSMDYQQINQDIHVSVYSGNVILNLKDKDSNVKWWLKSGSGRRSVAIPWDERQDKQKSTEGLTGNGSFDVNIETRSGNISIKE</sequence>
<feature type="chain" id="PRO_5031196752" evidence="2">
    <location>
        <begin position="21"/>
        <end position="221"/>
    </location>
</feature>
<reference evidence="4 5" key="1">
    <citation type="submission" date="2019-11" db="EMBL/GenBank/DDBJ databases">
        <title>Draft genome sequences of five Paenibacillus species of dairy origin.</title>
        <authorList>
            <person name="Olajide A.M."/>
            <person name="Chen S."/>
            <person name="Lapointe G."/>
        </authorList>
    </citation>
    <scope>NUCLEOTIDE SEQUENCE [LARGE SCALE GENOMIC DNA]</scope>
    <source>
        <strain evidence="4 5">12CR55</strain>
    </source>
</reference>
<evidence type="ECO:0000256" key="2">
    <source>
        <dbReference type="SAM" id="SignalP"/>
    </source>
</evidence>
<dbReference type="OrthoDB" id="2934260at2"/>
<comment type="caution">
    <text evidence="4">The sequence shown here is derived from an EMBL/GenBank/DDBJ whole genome shotgun (WGS) entry which is preliminary data.</text>
</comment>
<feature type="compositionally biased region" description="Basic and acidic residues" evidence="1">
    <location>
        <begin position="187"/>
        <end position="196"/>
    </location>
</feature>
<evidence type="ECO:0000256" key="1">
    <source>
        <dbReference type="SAM" id="MobiDB-lite"/>
    </source>
</evidence>
<dbReference type="InterPro" id="IPR025164">
    <property type="entry name" value="Toastrack_DUF4097"/>
</dbReference>
<name>A0A7X2YXC5_9BACL</name>
<feature type="region of interest" description="Disordered" evidence="1">
    <location>
        <begin position="187"/>
        <end position="206"/>
    </location>
</feature>
<gene>
    <name evidence="4" type="ORF">GNP95_01025</name>
</gene>
<dbReference type="EMBL" id="WNZW01000001">
    <property type="protein sequence ID" value="MUG43596.1"/>
    <property type="molecule type" value="Genomic_DNA"/>
</dbReference>
<dbReference type="Pfam" id="PF13349">
    <property type="entry name" value="DUF4097"/>
    <property type="match status" value="1"/>
</dbReference>
<proteinExistence type="predicted"/>
<evidence type="ECO:0000313" key="5">
    <source>
        <dbReference type="Proteomes" id="UP000447876"/>
    </source>
</evidence>
<dbReference type="Gene3D" id="2.160.20.120">
    <property type="match status" value="1"/>
</dbReference>